<dbReference type="HAMAP" id="MF_00402">
    <property type="entry name" value="Ribosomal_bL19"/>
    <property type="match status" value="1"/>
</dbReference>
<evidence type="ECO:0000313" key="7">
    <source>
        <dbReference type="EMBL" id="NLD25602.1"/>
    </source>
</evidence>
<name>A0A847D187_9BACT</name>
<dbReference type="InterPro" id="IPR008991">
    <property type="entry name" value="Translation_prot_SH3-like_sf"/>
</dbReference>
<keyword evidence="2 5" id="KW-0689">Ribosomal protein</keyword>
<accession>A0A847D187</accession>
<evidence type="ECO:0000256" key="6">
    <source>
        <dbReference type="RuleBase" id="RU000559"/>
    </source>
</evidence>
<evidence type="ECO:0000256" key="3">
    <source>
        <dbReference type="ARBA" id="ARBA00023274"/>
    </source>
</evidence>
<dbReference type="PROSITE" id="PS01015">
    <property type="entry name" value="RIBOSOMAL_L19"/>
    <property type="match status" value="1"/>
</dbReference>
<dbReference type="InterPro" id="IPR001857">
    <property type="entry name" value="Ribosomal_bL19"/>
</dbReference>
<dbReference type="InterPro" id="IPR018257">
    <property type="entry name" value="Ribosomal_bL19_CS"/>
</dbReference>
<dbReference type="PANTHER" id="PTHR15680">
    <property type="entry name" value="RIBOSOMAL PROTEIN L19"/>
    <property type="match status" value="1"/>
</dbReference>
<dbReference type="PRINTS" id="PR00061">
    <property type="entry name" value="RIBOSOMALL19"/>
</dbReference>
<dbReference type="PANTHER" id="PTHR15680:SF9">
    <property type="entry name" value="LARGE RIBOSOMAL SUBUNIT PROTEIN BL19M"/>
    <property type="match status" value="1"/>
</dbReference>
<reference evidence="7 8" key="1">
    <citation type="journal article" date="2020" name="Biotechnol. Biofuels">
        <title>New insights from the biogas microbiome by comprehensive genome-resolved metagenomics of nearly 1600 species originating from multiple anaerobic digesters.</title>
        <authorList>
            <person name="Campanaro S."/>
            <person name="Treu L."/>
            <person name="Rodriguez-R L.M."/>
            <person name="Kovalovszki A."/>
            <person name="Ziels R.M."/>
            <person name="Maus I."/>
            <person name="Zhu X."/>
            <person name="Kougias P.G."/>
            <person name="Basile A."/>
            <person name="Luo G."/>
            <person name="Schluter A."/>
            <person name="Konstantinidis K.T."/>
            <person name="Angelidaki I."/>
        </authorList>
    </citation>
    <scope>NUCLEOTIDE SEQUENCE [LARGE SCALE GENOMIC DNA]</scope>
    <source>
        <strain evidence="7">AS06rmzACSIP_65</strain>
    </source>
</reference>
<dbReference type="Pfam" id="PF01245">
    <property type="entry name" value="Ribosomal_L19"/>
    <property type="match status" value="1"/>
</dbReference>
<dbReference type="Proteomes" id="UP000545876">
    <property type="component" value="Unassembled WGS sequence"/>
</dbReference>
<evidence type="ECO:0000256" key="5">
    <source>
        <dbReference type="HAMAP-Rule" id="MF_00402"/>
    </source>
</evidence>
<evidence type="ECO:0000256" key="2">
    <source>
        <dbReference type="ARBA" id="ARBA00022980"/>
    </source>
</evidence>
<dbReference type="GO" id="GO:0003735">
    <property type="term" value="F:structural constituent of ribosome"/>
    <property type="evidence" value="ECO:0007669"/>
    <property type="project" value="InterPro"/>
</dbReference>
<comment type="function">
    <text evidence="5 6">This protein is located at the 30S-50S ribosomal subunit interface and may play a role in the structure and function of the aminoacyl-tRNA binding site.</text>
</comment>
<dbReference type="SUPFAM" id="SSF50104">
    <property type="entry name" value="Translation proteins SH3-like domain"/>
    <property type="match status" value="1"/>
</dbReference>
<organism evidence="7 8">
    <name type="scientific">Candidatus Dojkabacteria bacterium</name>
    <dbReference type="NCBI Taxonomy" id="2099670"/>
    <lineage>
        <taxon>Bacteria</taxon>
        <taxon>Candidatus Dojkabacteria</taxon>
    </lineage>
</organism>
<gene>
    <name evidence="5 7" type="primary">rplS</name>
    <name evidence="7" type="ORF">GX656_03110</name>
</gene>
<evidence type="ECO:0000256" key="4">
    <source>
        <dbReference type="ARBA" id="ARBA00035171"/>
    </source>
</evidence>
<dbReference type="Gene3D" id="2.30.30.790">
    <property type="match status" value="1"/>
</dbReference>
<comment type="caution">
    <text evidence="7">The sequence shown here is derived from an EMBL/GenBank/DDBJ whole genome shotgun (WGS) entry which is preliminary data.</text>
</comment>
<keyword evidence="3 5" id="KW-0687">Ribonucleoprotein</keyword>
<sequence>MDNNLLNKIEQDSYKKRPDVKVGDSVKLHLKIKEGSKERTQIFQGVVISIKGTGLSKNIVVRKISYGIGVEKIVPLHSPVLSKIEIVKRGSVRRAKLFYLRKRVGRRALKVNNLKDIYMTDEEDLPVEAEVVSEEVVEPAKKEEE</sequence>
<evidence type="ECO:0000256" key="1">
    <source>
        <dbReference type="ARBA" id="ARBA00005781"/>
    </source>
</evidence>
<evidence type="ECO:0000313" key="8">
    <source>
        <dbReference type="Proteomes" id="UP000545876"/>
    </source>
</evidence>
<dbReference type="NCBIfam" id="TIGR01024">
    <property type="entry name" value="rplS_bact"/>
    <property type="match status" value="1"/>
</dbReference>
<proteinExistence type="inferred from homology"/>
<dbReference type="EMBL" id="JAAZBX010000012">
    <property type="protein sequence ID" value="NLD25602.1"/>
    <property type="molecule type" value="Genomic_DNA"/>
</dbReference>
<dbReference type="GO" id="GO:0006412">
    <property type="term" value="P:translation"/>
    <property type="evidence" value="ECO:0007669"/>
    <property type="project" value="UniProtKB-UniRule"/>
</dbReference>
<dbReference type="AlphaFoldDB" id="A0A847D187"/>
<protein>
    <recommendedName>
        <fullName evidence="4 5">Large ribosomal subunit protein bL19</fullName>
    </recommendedName>
</protein>
<dbReference type="GO" id="GO:0022625">
    <property type="term" value="C:cytosolic large ribosomal subunit"/>
    <property type="evidence" value="ECO:0007669"/>
    <property type="project" value="TreeGrafter"/>
</dbReference>
<comment type="similarity">
    <text evidence="1 5 6">Belongs to the bacterial ribosomal protein bL19 family.</text>
</comment>
<dbReference type="InterPro" id="IPR038657">
    <property type="entry name" value="Ribosomal_bL19_sf"/>
</dbReference>